<accession>A0A3Q3VQK5</accession>
<dbReference type="AlphaFoldDB" id="A0A3Q3VQK5"/>
<evidence type="ECO:0000313" key="2">
    <source>
        <dbReference type="Proteomes" id="UP000261620"/>
    </source>
</evidence>
<name>A0A3Q3VQK5_MOLML</name>
<dbReference type="Proteomes" id="UP000261620">
    <property type="component" value="Unplaced"/>
</dbReference>
<keyword evidence="2" id="KW-1185">Reference proteome</keyword>
<dbReference type="Ensembl" id="ENSMMOT00000003320.1">
    <property type="protein sequence ID" value="ENSMMOP00000003268.1"/>
    <property type="gene ID" value="ENSMMOG00000002620.1"/>
</dbReference>
<reference evidence="1" key="1">
    <citation type="submission" date="2025-08" db="UniProtKB">
        <authorList>
            <consortium name="Ensembl"/>
        </authorList>
    </citation>
    <scope>IDENTIFICATION</scope>
</reference>
<proteinExistence type="predicted"/>
<organism evidence="1 2">
    <name type="scientific">Mola mola</name>
    <name type="common">Ocean sunfish</name>
    <name type="synonym">Tetraodon mola</name>
    <dbReference type="NCBI Taxonomy" id="94237"/>
    <lineage>
        <taxon>Eukaryota</taxon>
        <taxon>Metazoa</taxon>
        <taxon>Chordata</taxon>
        <taxon>Craniata</taxon>
        <taxon>Vertebrata</taxon>
        <taxon>Euteleostomi</taxon>
        <taxon>Actinopterygii</taxon>
        <taxon>Neopterygii</taxon>
        <taxon>Teleostei</taxon>
        <taxon>Neoteleostei</taxon>
        <taxon>Acanthomorphata</taxon>
        <taxon>Eupercaria</taxon>
        <taxon>Tetraodontiformes</taxon>
        <taxon>Molidae</taxon>
        <taxon>Mola</taxon>
    </lineage>
</organism>
<sequence>MLEDRYQKSHENFVRFHKQGNCSSSCTLSSRWFELRNAEWRQAEGLPAEHGSVLD</sequence>
<protein>
    <submittedName>
        <fullName evidence="1">Uncharacterized protein</fullName>
    </submittedName>
</protein>
<evidence type="ECO:0000313" key="1">
    <source>
        <dbReference type="Ensembl" id="ENSMMOP00000003268.1"/>
    </source>
</evidence>
<reference evidence="1" key="2">
    <citation type="submission" date="2025-09" db="UniProtKB">
        <authorList>
            <consortium name="Ensembl"/>
        </authorList>
    </citation>
    <scope>IDENTIFICATION</scope>
</reference>